<dbReference type="Proteomes" id="UP000202485">
    <property type="component" value="Unassembled WGS sequence"/>
</dbReference>
<dbReference type="SUPFAM" id="SSF102588">
    <property type="entry name" value="LmbE-like"/>
    <property type="match status" value="1"/>
</dbReference>
<proteinExistence type="predicted"/>
<sequence>MTKPSYEDVINSPAFLDDLSSLNQAIADGLKQAGEPVAINGNVCYAHMQEDFHTSDLAPSMEPKRRALHRLAQESNCFAEVGVAGGHAGLLALHSNPGLKYIGIDLGQRLRASWPQVDIYVPIAFRWFENRFPDRVKFYLRPATEGLEQAVQDRPFGPINLLHLDAQKNSRVAELDAVWSGLADRCYLIQGDNRNGHVQASSARLVEQGRARPVNLIGQETLHSANFGLLETGPGVARNGLSLDVLAHQRILVCVCHQDDETLFAGSLLAHLKGRAEVFVASFFRPASNRRDTDTREAAMQKVCEMIGATRVQLPFAVESDYPRLRRFIRMPTDDGLPEPEIVRPLRRHPLFGLLSGSAYALMKQFAPTTVITHNRVGEYGHVEHVLLHHAVKQASARYTDAQMLTFGLNLPAADLTVPSLPEQKNRLFDCYMPQWNGRRLYDFALDDETFARVDPQEFT</sequence>
<keyword evidence="2" id="KW-1185">Reference proteome</keyword>
<dbReference type="Pfam" id="PF02585">
    <property type="entry name" value="PIG-L"/>
    <property type="match status" value="1"/>
</dbReference>
<organism evidence="1 2">
    <name type="scientific">Ruegeria arenilitoris</name>
    <dbReference type="NCBI Taxonomy" id="1173585"/>
    <lineage>
        <taxon>Bacteria</taxon>
        <taxon>Pseudomonadati</taxon>
        <taxon>Pseudomonadota</taxon>
        <taxon>Alphaproteobacteria</taxon>
        <taxon>Rhodobacterales</taxon>
        <taxon>Roseobacteraceae</taxon>
        <taxon>Ruegeria</taxon>
    </lineage>
</organism>
<reference evidence="2" key="1">
    <citation type="submission" date="2017-05" db="EMBL/GenBank/DDBJ databases">
        <authorList>
            <person name="Rodrigo-Torres L."/>
            <person name="Arahal R. D."/>
            <person name="Lucena T."/>
        </authorList>
    </citation>
    <scope>NUCLEOTIDE SEQUENCE [LARGE SCALE GENOMIC DNA]</scope>
    <source>
        <strain evidence="2">CECT 8715</strain>
    </source>
</reference>
<dbReference type="Gene3D" id="3.40.50.10320">
    <property type="entry name" value="LmbE-like"/>
    <property type="match status" value="1"/>
</dbReference>
<name>A0A238JT66_9RHOB</name>
<dbReference type="InterPro" id="IPR024078">
    <property type="entry name" value="LmbE-like_dom_sf"/>
</dbReference>
<evidence type="ECO:0000313" key="2">
    <source>
        <dbReference type="Proteomes" id="UP000202485"/>
    </source>
</evidence>
<keyword evidence="1" id="KW-0378">Hydrolase</keyword>
<dbReference type="EC" id="3.5.1.103" evidence="1"/>
<evidence type="ECO:0000313" key="1">
    <source>
        <dbReference type="EMBL" id="SMX33374.1"/>
    </source>
</evidence>
<gene>
    <name evidence="1" type="primary">mshB</name>
    <name evidence="1" type="ORF">RUA8715_00152</name>
</gene>
<accession>A0A238JT66</accession>
<dbReference type="EMBL" id="FXYG01000001">
    <property type="protein sequence ID" value="SMX33374.1"/>
    <property type="molecule type" value="Genomic_DNA"/>
</dbReference>
<dbReference type="InterPro" id="IPR029063">
    <property type="entry name" value="SAM-dependent_MTases_sf"/>
</dbReference>
<dbReference type="OrthoDB" id="7699512at2"/>
<protein>
    <submittedName>
        <fullName evidence="1">1D-myo-inositol 2-acetamido-2-deoxy-alpha-D-glucopyranoside deacetylase</fullName>
        <ecNumber evidence="1">3.5.1.103</ecNumber>
    </submittedName>
</protein>
<dbReference type="GO" id="GO:0035595">
    <property type="term" value="F:N-acetylglucosaminylinositol deacetylase activity"/>
    <property type="evidence" value="ECO:0007669"/>
    <property type="project" value="UniProtKB-EC"/>
</dbReference>
<dbReference type="PANTHER" id="PTHR12993:SF11">
    <property type="entry name" value="N-ACETYLGLUCOSAMINYL-PHOSPHATIDYLINOSITOL DE-N-ACETYLASE"/>
    <property type="match status" value="1"/>
</dbReference>
<dbReference type="AlphaFoldDB" id="A0A238JT66"/>
<dbReference type="InterPro" id="IPR003737">
    <property type="entry name" value="GlcNAc_PI_deacetylase-related"/>
</dbReference>
<dbReference type="PANTHER" id="PTHR12993">
    <property type="entry name" value="N-ACETYLGLUCOSAMINYL-PHOSPHATIDYLINOSITOL DE-N-ACETYLASE-RELATED"/>
    <property type="match status" value="1"/>
</dbReference>
<dbReference type="Gene3D" id="3.40.50.150">
    <property type="entry name" value="Vaccinia Virus protein VP39"/>
    <property type="match status" value="1"/>
</dbReference>